<evidence type="ECO:0000256" key="2">
    <source>
        <dbReference type="ARBA" id="ARBA00010792"/>
    </source>
</evidence>
<evidence type="ECO:0000256" key="3">
    <source>
        <dbReference type="ARBA" id="ARBA00022475"/>
    </source>
</evidence>
<keyword evidence="3 7" id="KW-1003">Cell membrane</keyword>
<keyword evidence="4 7" id="KW-0812">Transmembrane</keyword>
<evidence type="ECO:0000256" key="7">
    <source>
        <dbReference type="RuleBase" id="RU367016"/>
    </source>
</evidence>
<feature type="transmembrane region" description="Helical" evidence="7">
    <location>
        <begin position="53"/>
        <end position="74"/>
    </location>
</feature>
<dbReference type="PANTHER" id="PTHR30353:SF0">
    <property type="entry name" value="TRANSMEMBRANE PROTEIN"/>
    <property type="match status" value="1"/>
</dbReference>
<name>A0A7G7YMD4_9CORY</name>
<dbReference type="EMBL" id="CP046883">
    <property type="protein sequence ID" value="QNH95654.1"/>
    <property type="molecule type" value="Genomic_DNA"/>
</dbReference>
<dbReference type="AlphaFoldDB" id="A0A7G7YMD4"/>
<keyword evidence="5 7" id="KW-1133">Transmembrane helix</keyword>
<feature type="transmembrane region" description="Helical" evidence="7">
    <location>
        <begin position="171"/>
        <end position="190"/>
    </location>
</feature>
<comment type="subcellular location">
    <subcellularLocation>
        <location evidence="1 7">Cell membrane</location>
        <topology evidence="1 7">Multi-pass membrane protein</topology>
    </subcellularLocation>
</comment>
<evidence type="ECO:0000256" key="6">
    <source>
        <dbReference type="ARBA" id="ARBA00023136"/>
    </source>
</evidence>
<accession>A0A7G7YMD4</accession>
<dbReference type="InterPro" id="IPR032816">
    <property type="entry name" value="VTT_dom"/>
</dbReference>
<proteinExistence type="inferred from homology"/>
<dbReference type="InterPro" id="IPR032818">
    <property type="entry name" value="DedA-like"/>
</dbReference>
<dbReference type="KEGG" id="cans:GP473_02235"/>
<sequence>MDANTLLSSFGPWVLVGLGIIVFIESGLLFPFLPGDSLLVTAAILHTELNTSIWAIFAVATIAAVAGDQAGFFIGHRFGRRFFSDDATILKTEHLDAAEEFFAKHGPIALVLGRFVPIIRTYVPLAAGTSRMEYKRFVVWNVSGALAWIITMLLVGVLLGGIPGIEHSIEGIMLVIVGISVLPIIISGINKRRKNKKLSRVNNSSV</sequence>
<reference evidence="9 10" key="1">
    <citation type="submission" date="2019-12" db="EMBL/GenBank/DDBJ databases">
        <title>Corynebacterium sp. nov., isolated from feces of the Anser Albifrons in China.</title>
        <authorList>
            <person name="Liu Q."/>
        </authorList>
    </citation>
    <scope>NUCLEOTIDE SEQUENCE [LARGE SCALE GENOMIC DNA]</scope>
    <source>
        <strain evidence="9 10">23H37-10</strain>
    </source>
</reference>
<gene>
    <name evidence="9" type="ORF">GP473_02235</name>
</gene>
<evidence type="ECO:0000313" key="10">
    <source>
        <dbReference type="Proteomes" id="UP000515275"/>
    </source>
</evidence>
<organism evidence="9 10">
    <name type="scientific">Corynebacterium anserum</name>
    <dbReference type="NCBI Taxonomy" id="2684406"/>
    <lineage>
        <taxon>Bacteria</taxon>
        <taxon>Bacillati</taxon>
        <taxon>Actinomycetota</taxon>
        <taxon>Actinomycetes</taxon>
        <taxon>Mycobacteriales</taxon>
        <taxon>Corynebacteriaceae</taxon>
        <taxon>Corynebacterium</taxon>
    </lineage>
</organism>
<feature type="domain" description="VTT" evidence="8">
    <location>
        <begin position="33"/>
        <end position="156"/>
    </location>
</feature>
<dbReference type="PANTHER" id="PTHR30353">
    <property type="entry name" value="INNER MEMBRANE PROTEIN DEDA-RELATED"/>
    <property type="match status" value="1"/>
</dbReference>
<evidence type="ECO:0000256" key="1">
    <source>
        <dbReference type="ARBA" id="ARBA00004651"/>
    </source>
</evidence>
<evidence type="ECO:0000259" key="8">
    <source>
        <dbReference type="Pfam" id="PF09335"/>
    </source>
</evidence>
<comment type="similarity">
    <text evidence="2 7">Belongs to the DedA family.</text>
</comment>
<dbReference type="Proteomes" id="UP000515275">
    <property type="component" value="Chromosome"/>
</dbReference>
<feature type="transmembrane region" description="Helical" evidence="7">
    <location>
        <begin position="137"/>
        <end position="159"/>
    </location>
</feature>
<keyword evidence="6 7" id="KW-0472">Membrane</keyword>
<protein>
    <submittedName>
        <fullName evidence="9">DedA family protein</fullName>
    </submittedName>
</protein>
<feature type="transmembrane region" description="Helical" evidence="7">
    <location>
        <begin position="12"/>
        <end position="33"/>
    </location>
</feature>
<evidence type="ECO:0000256" key="4">
    <source>
        <dbReference type="ARBA" id="ARBA00022692"/>
    </source>
</evidence>
<dbReference type="Pfam" id="PF09335">
    <property type="entry name" value="VTT_dom"/>
    <property type="match status" value="1"/>
</dbReference>
<evidence type="ECO:0000256" key="5">
    <source>
        <dbReference type="ARBA" id="ARBA00022989"/>
    </source>
</evidence>
<keyword evidence="10" id="KW-1185">Reference proteome</keyword>
<dbReference type="GO" id="GO:0005886">
    <property type="term" value="C:plasma membrane"/>
    <property type="evidence" value="ECO:0007669"/>
    <property type="project" value="UniProtKB-SubCell"/>
</dbReference>
<evidence type="ECO:0000313" key="9">
    <source>
        <dbReference type="EMBL" id="QNH95654.1"/>
    </source>
</evidence>